<dbReference type="Pfam" id="PF13738">
    <property type="entry name" value="Pyr_redox_3"/>
    <property type="match status" value="1"/>
</dbReference>
<dbReference type="AlphaFoldDB" id="A0A330LNI1"/>
<proteinExistence type="predicted"/>
<reference evidence="3" key="1">
    <citation type="submission" date="2018-05" db="EMBL/GenBank/DDBJ databases">
        <authorList>
            <person name="Cea G.-C."/>
            <person name="William W."/>
        </authorList>
    </citation>
    <scope>NUCLEOTIDE SEQUENCE [LARGE SCALE GENOMIC DNA]</scope>
    <source>
        <strain evidence="3">DB21MT 5</strain>
    </source>
</reference>
<dbReference type="InterPro" id="IPR036188">
    <property type="entry name" value="FAD/NAD-bd_sf"/>
</dbReference>
<dbReference type="SUPFAM" id="SSF51905">
    <property type="entry name" value="FAD/NAD(P)-binding domain"/>
    <property type="match status" value="1"/>
</dbReference>
<evidence type="ECO:0000313" key="3">
    <source>
        <dbReference type="Proteomes" id="UP000250163"/>
    </source>
</evidence>
<dbReference type="RefSeq" id="WP_112713924.1">
    <property type="nucleotide sequence ID" value="NZ_LS483250.1"/>
</dbReference>
<dbReference type="Gene3D" id="3.50.50.60">
    <property type="entry name" value="FAD/NAD(P)-binding domain"/>
    <property type="match status" value="2"/>
</dbReference>
<organism evidence="2 3">
    <name type="scientific">Moritella yayanosii</name>
    <dbReference type="NCBI Taxonomy" id="69539"/>
    <lineage>
        <taxon>Bacteria</taxon>
        <taxon>Pseudomonadati</taxon>
        <taxon>Pseudomonadota</taxon>
        <taxon>Gammaproteobacteria</taxon>
        <taxon>Alteromonadales</taxon>
        <taxon>Moritellaceae</taxon>
        <taxon>Moritella</taxon>
    </lineage>
</organism>
<dbReference type="KEGG" id="mya:MORIYA_1534"/>
<sequence length="419" mass="46454">MSTLYDVVIIGAGQSGLSVSYYLTQQKINHLVIEKDNVLASSWRNRKWDSFTLVTPNSMNQLPNFPCSQFNDDAFLNKEQVCQYIEDFAASFNAPVKFGITVTNVSKNDDGVFEVITSNDTLLCKQVVVATSTFNQPSIPSVALDIPDSVLQLHSSSYKNPESLPQGSVLVVGTAQSGAQITQELVEYGYKVFCTTSKVPKSQRRYRGKDISLWARLIGLLDKKSASLKDLNGRFPASPQITGKDGGSTIHLPVLMNQGLVLLGRLIDVSNGRLIFSDDVVENMKFNEAAYVDWKDKIDQYILDTNIDASESDYIEPPSADYSNAPTSIHIQEDKINTIIWATGYRFDYSWINENVFDEYGYPDTNRGITTCDGLCFVGLNNIDLNKTGLLYGTGEHAKYIAEHIITALETQSLAAQLN</sequence>
<dbReference type="InterPro" id="IPR050982">
    <property type="entry name" value="Auxin_biosynth/cation_transpt"/>
</dbReference>
<dbReference type="GO" id="GO:0050660">
    <property type="term" value="F:flavin adenine dinucleotide binding"/>
    <property type="evidence" value="ECO:0007669"/>
    <property type="project" value="TreeGrafter"/>
</dbReference>
<protein>
    <submittedName>
        <fullName evidence="2">FAD dependent oxidoreductase</fullName>
    </submittedName>
</protein>
<dbReference type="PANTHER" id="PTHR43539">
    <property type="entry name" value="FLAVIN-BINDING MONOOXYGENASE-LIKE PROTEIN (AFU_ORTHOLOGUE AFUA_4G09220)"/>
    <property type="match status" value="1"/>
</dbReference>
<dbReference type="Proteomes" id="UP000250163">
    <property type="component" value="Chromosome MORIYA"/>
</dbReference>
<keyword evidence="1" id="KW-0560">Oxidoreductase</keyword>
<accession>A0A330LNI1</accession>
<dbReference type="PANTHER" id="PTHR43539:SF78">
    <property type="entry name" value="FLAVIN-CONTAINING MONOOXYGENASE"/>
    <property type="match status" value="1"/>
</dbReference>
<evidence type="ECO:0000313" key="2">
    <source>
        <dbReference type="EMBL" id="SQD78012.1"/>
    </source>
</evidence>
<dbReference type="GO" id="GO:0004497">
    <property type="term" value="F:monooxygenase activity"/>
    <property type="evidence" value="ECO:0007669"/>
    <property type="project" value="TreeGrafter"/>
</dbReference>
<keyword evidence="3" id="KW-1185">Reference proteome</keyword>
<gene>
    <name evidence="2" type="ORF">MORIYA_1534</name>
</gene>
<dbReference type="EMBL" id="LS483250">
    <property type="protein sequence ID" value="SQD78012.1"/>
    <property type="molecule type" value="Genomic_DNA"/>
</dbReference>
<dbReference type="OrthoDB" id="9773233at2"/>
<name>A0A330LNI1_9GAMM</name>
<evidence type="ECO:0000256" key="1">
    <source>
        <dbReference type="ARBA" id="ARBA00023002"/>
    </source>
</evidence>
<dbReference type="PRINTS" id="PR00469">
    <property type="entry name" value="PNDRDTASEII"/>
</dbReference>